<reference evidence="5 6" key="1">
    <citation type="submission" date="2020-05" db="EMBL/GenBank/DDBJ databases">
        <title>Identification and distribution of gene clusters putatively required for synthesis of sphingolipid metabolism inhibitors in phylogenetically diverse species of the filamentous fungus Fusarium.</title>
        <authorList>
            <person name="Kim H.-S."/>
            <person name="Busman M."/>
            <person name="Brown D.W."/>
            <person name="Divon H."/>
            <person name="Uhlig S."/>
            <person name="Proctor R.H."/>
        </authorList>
    </citation>
    <scope>NUCLEOTIDE SEQUENCE [LARGE SCALE GENOMIC DNA]</scope>
    <source>
        <strain evidence="5 6">NRRL 13617</strain>
    </source>
</reference>
<dbReference type="SUPFAM" id="SSF52540">
    <property type="entry name" value="P-loop containing nucleoside triphosphate hydrolases"/>
    <property type="match status" value="3"/>
</dbReference>
<evidence type="ECO:0000259" key="2">
    <source>
        <dbReference type="Pfam" id="PF00004"/>
    </source>
</evidence>
<dbReference type="GO" id="GO:0016887">
    <property type="term" value="F:ATP hydrolysis activity"/>
    <property type="evidence" value="ECO:0007669"/>
    <property type="project" value="InterPro"/>
</dbReference>
<evidence type="ECO:0000259" key="4">
    <source>
        <dbReference type="Pfam" id="PF17866"/>
    </source>
</evidence>
<organism evidence="5 6">
    <name type="scientific">Fusarium phyllophilum</name>
    <dbReference type="NCBI Taxonomy" id="47803"/>
    <lineage>
        <taxon>Eukaryota</taxon>
        <taxon>Fungi</taxon>
        <taxon>Dikarya</taxon>
        <taxon>Ascomycota</taxon>
        <taxon>Pezizomycotina</taxon>
        <taxon>Sordariomycetes</taxon>
        <taxon>Hypocreomycetidae</taxon>
        <taxon>Hypocreales</taxon>
        <taxon>Nectriaceae</taxon>
        <taxon>Fusarium</taxon>
        <taxon>Fusarium fujikuroi species complex</taxon>
    </lineage>
</organism>
<comment type="similarity">
    <text evidence="1">Belongs to the peptidase S12 family.</text>
</comment>
<dbReference type="InterPro" id="IPR027417">
    <property type="entry name" value="P-loop_NTPase"/>
</dbReference>
<accession>A0A8H5NGC4</accession>
<name>A0A8H5NGC4_9HYPO</name>
<dbReference type="OrthoDB" id="5946976at2759"/>
<dbReference type="Pfam" id="PF00004">
    <property type="entry name" value="AAA"/>
    <property type="match status" value="1"/>
</dbReference>
<dbReference type="GO" id="GO:0005524">
    <property type="term" value="F:ATP binding"/>
    <property type="evidence" value="ECO:0007669"/>
    <property type="project" value="InterPro"/>
</dbReference>
<dbReference type="EMBL" id="JAAOAQ010000163">
    <property type="protein sequence ID" value="KAF5563738.1"/>
    <property type="molecule type" value="Genomic_DNA"/>
</dbReference>
<feature type="domain" description="CbbX AAA lid" evidence="4">
    <location>
        <begin position="201"/>
        <end position="258"/>
    </location>
</feature>
<dbReference type="AlphaFoldDB" id="A0A8H5NGC4"/>
<dbReference type="Proteomes" id="UP000582016">
    <property type="component" value="Unassembled WGS sequence"/>
</dbReference>
<evidence type="ECO:0000313" key="6">
    <source>
        <dbReference type="Proteomes" id="UP000582016"/>
    </source>
</evidence>
<dbReference type="Gene3D" id="3.40.710.10">
    <property type="entry name" value="DD-peptidase/beta-lactamase superfamily"/>
    <property type="match status" value="1"/>
</dbReference>
<keyword evidence="6" id="KW-1185">Reference proteome</keyword>
<dbReference type="Gene3D" id="3.40.50.300">
    <property type="entry name" value="P-loop containing nucleotide triphosphate hydrolases"/>
    <property type="match status" value="2"/>
</dbReference>
<dbReference type="InterPro" id="IPR001466">
    <property type="entry name" value="Beta-lactam-related"/>
</dbReference>
<evidence type="ECO:0000256" key="1">
    <source>
        <dbReference type="ARBA" id="ARBA00038215"/>
    </source>
</evidence>
<dbReference type="Gene3D" id="1.10.8.60">
    <property type="match status" value="1"/>
</dbReference>
<dbReference type="Pfam" id="PF17866">
    <property type="entry name" value="AAA_lid_6"/>
    <property type="match status" value="1"/>
</dbReference>
<proteinExistence type="inferred from homology"/>
<dbReference type="InterPro" id="IPR050491">
    <property type="entry name" value="AmpC-like"/>
</dbReference>
<feature type="domain" description="Beta-lactamase-related" evidence="3">
    <location>
        <begin position="483"/>
        <end position="831"/>
    </location>
</feature>
<dbReference type="InterPro" id="IPR003959">
    <property type="entry name" value="ATPase_AAA_core"/>
</dbReference>
<feature type="domain" description="ATPase AAA-type core" evidence="2">
    <location>
        <begin position="63"/>
        <end position="150"/>
    </location>
</feature>
<sequence>MADILGSKPWTFGNDSSAWNELQKLVGLRDVKESIERIIDLAEVNHNSLLQGRKSLPISVNRCFLGALGVGKTTVASLYAKILNDLGLLSKRLSLNDHKYVGCSEAKVTGALKDAQGGALVIDDAHLLYQETSNGENNSDSYQQGIIDTLERMFFKSNPGLARRLSLETALQFDSYNNDELHHIPKQKMDVEGIVALKESHSVARNMLGRKRVRPNFGNGGDIEALLFEAKIRQIRRLRRANVDFATLSHQPLEPIDFDPEFDRSTRAEENRNALFEDFVGFERIAEKFQGYQNMARGMRRHNKDPKPHVPWTFIFKGPPGTGKTSTARKVRKLFYDMEFLSSDETLSKPDINISGLIMDRHTTYHAAVLNILEQLTKSKGWASGRDVETLSNAGQDEEGGGAYYSTNPLNSGFVAVNSNCPAGSGLFVDYTLLTLHSRNRLCIRSIPIGSIHEGFQEKMVSMMIDAGADVVRPRIEALCPILDQIQDNTRSASISIGVLHHGEVIFTRSRGFRDVESQAPADSETNYLLCSLTKAFTAACCGILVDEGKLEWTKPLQSYIPFRNLVDPVIGERATIQDALSHNTGLAHMDLTWLGVECDYILDKGDLLEVVSHLPPAHDLRSGFHYNNYMYTVSGLAIEKQSGRPWYEFLKERLLEPLGMHRTVTSRTKLPDDNVAEPHVVLDNYSLHRQNPVDTAADNTLMGPAGGIWSNVSDMMKWAKALLDAIHHELSVLKEVPTIVSHKTNITTFSIGENTYGLGFARAMIPSTELGMLSLNGPQRQHVIGQNSRPRLVLYHNGGMSGYLAAFYLFPETRSAIVVLGNSHGLGDGPDWSAQAIAQAMFDLRPLIDFAEVSKQRAKIEYKRYARLAADFEHFRNEERSEEEQFDLEDYVGKYVNSGLKMTLDIRPDTDESLMMVVNNFSSQRYRLTHFAGNKLGFLPSSREEFVIREFIDWFKWDQFILDFVRHGKLGRIVEVSWALQVGIMPVQFERVGIQK</sequence>
<dbReference type="PANTHER" id="PTHR46825:SF14">
    <property type="entry name" value="BETA-LACTAMASE-RELATED DOMAIN-CONTAINING PROTEIN"/>
    <property type="match status" value="1"/>
</dbReference>
<dbReference type="PANTHER" id="PTHR46825">
    <property type="entry name" value="D-ALANYL-D-ALANINE-CARBOXYPEPTIDASE/ENDOPEPTIDASE AMPH"/>
    <property type="match status" value="1"/>
</dbReference>
<dbReference type="SUPFAM" id="SSF56601">
    <property type="entry name" value="beta-lactamase/transpeptidase-like"/>
    <property type="match status" value="1"/>
</dbReference>
<dbReference type="InterPro" id="IPR041627">
    <property type="entry name" value="AAA_lid_6"/>
</dbReference>
<protein>
    <submittedName>
        <fullName evidence="5">Beta-lactamase transpeptidase</fullName>
    </submittedName>
</protein>
<evidence type="ECO:0000313" key="5">
    <source>
        <dbReference type="EMBL" id="KAF5563738.1"/>
    </source>
</evidence>
<dbReference type="Pfam" id="PF00144">
    <property type="entry name" value="Beta-lactamase"/>
    <property type="match status" value="1"/>
</dbReference>
<dbReference type="InterPro" id="IPR012338">
    <property type="entry name" value="Beta-lactam/transpept-like"/>
</dbReference>
<gene>
    <name evidence="5" type="ORF">FPHYL_5017</name>
</gene>
<comment type="caution">
    <text evidence="5">The sequence shown here is derived from an EMBL/GenBank/DDBJ whole genome shotgun (WGS) entry which is preliminary data.</text>
</comment>
<evidence type="ECO:0000259" key="3">
    <source>
        <dbReference type="Pfam" id="PF00144"/>
    </source>
</evidence>